<organism evidence="1 2">
    <name type="scientific">Puccinia striiformis f. sp. tritici</name>
    <dbReference type="NCBI Taxonomy" id="168172"/>
    <lineage>
        <taxon>Eukaryota</taxon>
        <taxon>Fungi</taxon>
        <taxon>Dikarya</taxon>
        <taxon>Basidiomycota</taxon>
        <taxon>Pucciniomycotina</taxon>
        <taxon>Pucciniomycetes</taxon>
        <taxon>Pucciniales</taxon>
        <taxon>Pucciniaceae</taxon>
        <taxon>Puccinia</taxon>
    </lineage>
</organism>
<dbReference type="Proteomes" id="UP001060170">
    <property type="component" value="Chromosome 15"/>
</dbReference>
<evidence type="ECO:0000313" key="2">
    <source>
        <dbReference type="Proteomes" id="UP001060170"/>
    </source>
</evidence>
<feature type="non-terminal residue" evidence="1">
    <location>
        <position position="1"/>
    </location>
</feature>
<gene>
    <name evidence="1" type="ORF">MJO28_014395</name>
</gene>
<reference evidence="2" key="2">
    <citation type="journal article" date="2018" name="Mol. Plant Microbe Interact.">
        <title>Genome sequence resources for the wheat stripe rust pathogen (Puccinia striiformis f. sp. tritici) and the barley stripe rust pathogen (Puccinia striiformis f. sp. hordei).</title>
        <authorList>
            <person name="Xia C."/>
            <person name="Wang M."/>
            <person name="Yin C."/>
            <person name="Cornejo O.E."/>
            <person name="Hulbert S.H."/>
            <person name="Chen X."/>
        </authorList>
    </citation>
    <scope>NUCLEOTIDE SEQUENCE [LARGE SCALE GENOMIC DNA]</scope>
    <source>
        <strain evidence="2">93-210</strain>
    </source>
</reference>
<name>A0ACC0DUM5_9BASI</name>
<dbReference type="EMBL" id="CM045879">
    <property type="protein sequence ID" value="KAI7938816.1"/>
    <property type="molecule type" value="Genomic_DNA"/>
</dbReference>
<accession>A0ACC0DUM5</accession>
<reference evidence="1 2" key="3">
    <citation type="journal article" date="2022" name="Microbiol. Spectr.">
        <title>Folding features and dynamics of 3D genome architecture in plant fungal pathogens.</title>
        <authorList>
            <person name="Xia C."/>
        </authorList>
    </citation>
    <scope>NUCLEOTIDE SEQUENCE [LARGE SCALE GENOMIC DNA]</scope>
    <source>
        <strain evidence="1 2">93-210</strain>
    </source>
</reference>
<protein>
    <submittedName>
        <fullName evidence="1">Uncharacterized protein</fullName>
    </submittedName>
</protein>
<evidence type="ECO:0000313" key="1">
    <source>
        <dbReference type="EMBL" id="KAI7938816.1"/>
    </source>
</evidence>
<sequence length="66" mass="7465">SSGNTLPRPRILDQSANLDLIFSTLIINDLPIHQQRPVDLNPIPKIDHLIERLSRIQSTLMPLTTI</sequence>
<reference evidence="2" key="1">
    <citation type="journal article" date="2018" name="BMC Genomics">
        <title>Genomic insights into host adaptation between the wheat stripe rust pathogen (Puccinia striiformis f. sp. tritici) and the barley stripe rust pathogen (Puccinia striiformis f. sp. hordei).</title>
        <authorList>
            <person name="Xia C."/>
            <person name="Wang M."/>
            <person name="Yin C."/>
            <person name="Cornejo O.E."/>
            <person name="Hulbert S.H."/>
            <person name="Chen X."/>
        </authorList>
    </citation>
    <scope>NUCLEOTIDE SEQUENCE [LARGE SCALE GENOMIC DNA]</scope>
    <source>
        <strain evidence="2">93-210</strain>
    </source>
</reference>
<proteinExistence type="predicted"/>
<comment type="caution">
    <text evidence="1">The sequence shown here is derived from an EMBL/GenBank/DDBJ whole genome shotgun (WGS) entry which is preliminary data.</text>
</comment>
<keyword evidence="2" id="KW-1185">Reference proteome</keyword>